<gene>
    <name evidence="4" type="ORF">CLV88_11295</name>
</gene>
<name>A0A2P8F8W4_9RHOB</name>
<dbReference type="Pfam" id="PF00486">
    <property type="entry name" value="Trans_reg_C"/>
    <property type="match status" value="1"/>
</dbReference>
<keyword evidence="1 2" id="KW-0238">DNA-binding</keyword>
<dbReference type="SUPFAM" id="SSF48452">
    <property type="entry name" value="TPR-like"/>
    <property type="match status" value="1"/>
</dbReference>
<dbReference type="AlphaFoldDB" id="A0A2P8F8W4"/>
<evidence type="ECO:0000313" key="5">
    <source>
        <dbReference type="Proteomes" id="UP000240418"/>
    </source>
</evidence>
<feature type="domain" description="OmpR/PhoB-type" evidence="3">
    <location>
        <begin position="1"/>
        <end position="98"/>
    </location>
</feature>
<dbReference type="Gene3D" id="1.10.10.10">
    <property type="entry name" value="Winged helix-like DNA-binding domain superfamily/Winged helix DNA-binding domain"/>
    <property type="match status" value="1"/>
</dbReference>
<accession>A0A2P8F8W4</accession>
<feature type="DNA-binding region" description="OmpR/PhoB-type" evidence="2">
    <location>
        <begin position="1"/>
        <end position="98"/>
    </location>
</feature>
<comment type="caution">
    <text evidence="4">The sequence shown here is derived from an EMBL/GenBank/DDBJ whole genome shotgun (WGS) entry which is preliminary data.</text>
</comment>
<dbReference type="InterPro" id="IPR019734">
    <property type="entry name" value="TPR_rpt"/>
</dbReference>
<evidence type="ECO:0000259" key="3">
    <source>
        <dbReference type="PROSITE" id="PS51755"/>
    </source>
</evidence>
<dbReference type="GO" id="GO:0000160">
    <property type="term" value="P:phosphorelay signal transduction system"/>
    <property type="evidence" value="ECO:0007669"/>
    <property type="project" value="InterPro"/>
</dbReference>
<keyword evidence="5" id="KW-1185">Reference proteome</keyword>
<evidence type="ECO:0000313" key="4">
    <source>
        <dbReference type="EMBL" id="PSL18171.1"/>
    </source>
</evidence>
<protein>
    <submittedName>
        <fullName evidence="4">TolB-like protein</fullName>
    </submittedName>
</protein>
<dbReference type="Gene3D" id="3.40.50.10610">
    <property type="entry name" value="ABC-type transport auxiliary lipoprotein component"/>
    <property type="match status" value="1"/>
</dbReference>
<dbReference type="PROSITE" id="PS51755">
    <property type="entry name" value="OMPR_PHOB"/>
    <property type="match status" value="1"/>
</dbReference>
<dbReference type="PANTHER" id="PTHR12558">
    <property type="entry name" value="CELL DIVISION CYCLE 16,23,27"/>
    <property type="match status" value="1"/>
</dbReference>
<dbReference type="SUPFAM" id="SSF46894">
    <property type="entry name" value="C-terminal effector domain of the bipartite response regulators"/>
    <property type="match status" value="1"/>
</dbReference>
<dbReference type="Proteomes" id="UP000240418">
    <property type="component" value="Unassembled WGS sequence"/>
</dbReference>
<dbReference type="InterPro" id="IPR011990">
    <property type="entry name" value="TPR-like_helical_dom_sf"/>
</dbReference>
<dbReference type="EMBL" id="PYGJ01000012">
    <property type="protein sequence ID" value="PSL18171.1"/>
    <property type="molecule type" value="Genomic_DNA"/>
</dbReference>
<organism evidence="4 5">
    <name type="scientific">Shimia abyssi</name>
    <dbReference type="NCBI Taxonomy" id="1662395"/>
    <lineage>
        <taxon>Bacteria</taxon>
        <taxon>Pseudomonadati</taxon>
        <taxon>Pseudomonadota</taxon>
        <taxon>Alphaproteobacteria</taxon>
        <taxon>Rhodobacterales</taxon>
        <taxon>Roseobacteraceae</taxon>
    </lineage>
</organism>
<dbReference type="SMART" id="SM00862">
    <property type="entry name" value="Trans_reg_C"/>
    <property type="match status" value="1"/>
</dbReference>
<evidence type="ECO:0000256" key="1">
    <source>
        <dbReference type="ARBA" id="ARBA00023125"/>
    </source>
</evidence>
<dbReference type="OrthoDB" id="54411at2"/>
<evidence type="ECO:0000256" key="2">
    <source>
        <dbReference type="PROSITE-ProRule" id="PRU01091"/>
    </source>
</evidence>
<dbReference type="GO" id="GO:0003677">
    <property type="term" value="F:DNA binding"/>
    <property type="evidence" value="ECO:0007669"/>
    <property type="project" value="UniProtKB-UniRule"/>
</dbReference>
<dbReference type="InterPro" id="IPR001867">
    <property type="entry name" value="OmpR/PhoB-type_DNA-bd"/>
</dbReference>
<sequence>MIYEFGDICIDDDLQEVTRDGTPIAVQPQVLDLLLFLVENSDRVVSKDELIDAIWGGRAISDSALNARINAARKTVGDTGETQEIIKTIPRKGYRFVAKLLDSGPAIAETLIVERPSVPSLTVLPFADGGIDPEHRFLADGLTEDVVTALSKLRGFFVTDRNTTFALKDASHDPRTIADEMGVRYILQGSVRSAGQRIRVNASLTDTETNAQLWAERYDRDLTDIFELQDELTESLVARLSPELFAAEHARLKRRRPQNLDAWECFVHAMHEYGKQSKDSSASAVGQLERAIELDPQYAQALGLYATTLAWRVIQGWEPFDETLQRARNAADQAVLADPNDPWASIGRGYVSITAREEDAAIMNYGRAVDLSPNFAYARALLGVSNAYAGNADLARTHIERAIALSPRDTFIDKFYLYLAIAEFQAARYAEAALASERAIQIKPGHASSHLFRTSALALGGEQAMAEAALSTYLALVPTALASTIEKTVLYYRPEDRRRMAEGMRKAGLPG</sequence>
<dbReference type="RefSeq" id="WP_106609490.1">
    <property type="nucleotide sequence ID" value="NZ_PYGJ01000012.1"/>
</dbReference>
<dbReference type="Gene3D" id="1.25.40.10">
    <property type="entry name" value="Tetratricopeptide repeat domain"/>
    <property type="match status" value="2"/>
</dbReference>
<reference evidence="4 5" key="1">
    <citation type="submission" date="2018-03" db="EMBL/GenBank/DDBJ databases">
        <title>Genomic Encyclopedia of Archaeal and Bacterial Type Strains, Phase II (KMG-II): from individual species to whole genera.</title>
        <authorList>
            <person name="Goeker M."/>
        </authorList>
    </citation>
    <scope>NUCLEOTIDE SEQUENCE [LARGE SCALE GENOMIC DNA]</scope>
    <source>
        <strain evidence="4 5">DSM 100673</strain>
    </source>
</reference>
<dbReference type="PANTHER" id="PTHR12558:SF33">
    <property type="entry name" value="BLL7664 PROTEIN"/>
    <property type="match status" value="1"/>
</dbReference>
<dbReference type="GO" id="GO:0006355">
    <property type="term" value="P:regulation of DNA-templated transcription"/>
    <property type="evidence" value="ECO:0007669"/>
    <property type="project" value="InterPro"/>
</dbReference>
<dbReference type="InterPro" id="IPR016032">
    <property type="entry name" value="Sig_transdc_resp-reg_C-effctor"/>
</dbReference>
<dbReference type="CDD" id="cd00383">
    <property type="entry name" value="trans_reg_C"/>
    <property type="match status" value="1"/>
</dbReference>
<proteinExistence type="predicted"/>
<dbReference type="InterPro" id="IPR036388">
    <property type="entry name" value="WH-like_DNA-bd_sf"/>
</dbReference>
<dbReference type="SMART" id="SM00028">
    <property type="entry name" value="TPR"/>
    <property type="match status" value="3"/>
</dbReference>